<organism evidence="13">
    <name type="scientific">Echinococcus granulosus</name>
    <name type="common">Hydatid tapeworm</name>
    <dbReference type="NCBI Taxonomy" id="6210"/>
    <lineage>
        <taxon>Eukaryota</taxon>
        <taxon>Metazoa</taxon>
        <taxon>Spiralia</taxon>
        <taxon>Lophotrochozoa</taxon>
        <taxon>Platyhelminthes</taxon>
        <taxon>Cestoda</taxon>
        <taxon>Eucestoda</taxon>
        <taxon>Cyclophyllidea</taxon>
        <taxon>Taeniidae</taxon>
        <taxon>Echinococcus</taxon>
        <taxon>Echinococcus granulosus group</taxon>
    </lineage>
</organism>
<dbReference type="InterPro" id="IPR008271">
    <property type="entry name" value="Ser/Thr_kinase_AS"/>
</dbReference>
<dbReference type="Gene3D" id="1.10.510.10">
    <property type="entry name" value="Transferase(Phosphotransferase) domain 1"/>
    <property type="match status" value="1"/>
</dbReference>
<feature type="compositionally biased region" description="Low complexity" evidence="11">
    <location>
        <begin position="381"/>
        <end position="422"/>
    </location>
</feature>
<dbReference type="InterPro" id="IPR011009">
    <property type="entry name" value="Kinase-like_dom_sf"/>
</dbReference>
<evidence type="ECO:0000256" key="7">
    <source>
        <dbReference type="ARBA" id="ARBA00047592"/>
    </source>
</evidence>
<dbReference type="Proteomes" id="UP000492820">
    <property type="component" value="Unassembled WGS sequence"/>
</dbReference>
<name>A0A068WFP2_ECHGR</name>
<dbReference type="OrthoDB" id="192887at2759"/>
<comment type="catalytic activity">
    <reaction evidence="8">
        <text>L-seryl-[protein] + ATP = O-phospho-L-seryl-[protein] + ADP + H(+)</text>
        <dbReference type="Rhea" id="RHEA:17989"/>
        <dbReference type="Rhea" id="RHEA-COMP:9863"/>
        <dbReference type="Rhea" id="RHEA-COMP:11604"/>
        <dbReference type="ChEBI" id="CHEBI:15378"/>
        <dbReference type="ChEBI" id="CHEBI:29999"/>
        <dbReference type="ChEBI" id="CHEBI:30616"/>
        <dbReference type="ChEBI" id="CHEBI:83421"/>
        <dbReference type="ChEBI" id="CHEBI:456216"/>
        <dbReference type="EC" id="2.7.11.24"/>
    </reaction>
</comment>
<dbReference type="PANTHER" id="PTHR24055">
    <property type="entry name" value="MITOGEN-ACTIVATED PROTEIN KINASE"/>
    <property type="match status" value="1"/>
</dbReference>
<keyword evidence="5 10" id="KW-0418">Kinase</keyword>
<dbReference type="CDD" id="cd07852">
    <property type="entry name" value="STKc_MAPK15-like"/>
    <property type="match status" value="1"/>
</dbReference>
<comment type="catalytic activity">
    <reaction evidence="7 10">
        <text>L-threonyl-[protein] + ATP = O-phospho-L-threonyl-[protein] + ADP + H(+)</text>
        <dbReference type="Rhea" id="RHEA:46608"/>
        <dbReference type="Rhea" id="RHEA-COMP:11060"/>
        <dbReference type="Rhea" id="RHEA-COMP:11605"/>
        <dbReference type="ChEBI" id="CHEBI:15378"/>
        <dbReference type="ChEBI" id="CHEBI:30013"/>
        <dbReference type="ChEBI" id="CHEBI:30616"/>
        <dbReference type="ChEBI" id="CHEBI:61977"/>
        <dbReference type="ChEBI" id="CHEBI:456216"/>
        <dbReference type="EC" id="2.7.11.24"/>
    </reaction>
</comment>
<evidence type="ECO:0000256" key="8">
    <source>
        <dbReference type="ARBA" id="ARBA00048312"/>
    </source>
</evidence>
<reference evidence="13" key="2">
    <citation type="submission" date="2014-06" db="EMBL/GenBank/DDBJ databases">
        <authorList>
            <person name="Aslett M."/>
        </authorList>
    </citation>
    <scope>NUCLEOTIDE SEQUENCE</scope>
</reference>
<evidence type="ECO:0000256" key="2">
    <source>
        <dbReference type="ARBA" id="ARBA00022527"/>
    </source>
</evidence>
<keyword evidence="6 9" id="KW-0067">ATP-binding</keyword>
<dbReference type="Pfam" id="PF00069">
    <property type="entry name" value="Pkinase"/>
    <property type="match status" value="1"/>
</dbReference>
<dbReference type="PROSITE" id="PS00107">
    <property type="entry name" value="PROTEIN_KINASE_ATP"/>
    <property type="match status" value="1"/>
</dbReference>
<dbReference type="SUPFAM" id="SSF56112">
    <property type="entry name" value="Protein kinase-like (PK-like)"/>
    <property type="match status" value="1"/>
</dbReference>
<evidence type="ECO:0000256" key="10">
    <source>
        <dbReference type="RuleBase" id="RU361165"/>
    </source>
</evidence>
<gene>
    <name evidence="13" type="ORF">EgrG_000676200</name>
</gene>
<dbReference type="InterPro" id="IPR017441">
    <property type="entry name" value="Protein_kinase_ATP_BS"/>
</dbReference>
<proteinExistence type="inferred from homology"/>
<dbReference type="InterPro" id="IPR050117">
    <property type="entry name" value="MAPK"/>
</dbReference>
<protein>
    <recommendedName>
        <fullName evidence="1 10">Mitogen-activated protein kinase</fullName>
        <ecNumber evidence="1 10">2.7.11.24</ecNumber>
    </recommendedName>
</protein>
<feature type="region of interest" description="Disordered" evidence="11">
    <location>
        <begin position="357"/>
        <end position="468"/>
    </location>
</feature>
<dbReference type="InterPro" id="IPR003527">
    <property type="entry name" value="MAP_kinase_CS"/>
</dbReference>
<dbReference type="PROSITE" id="PS50011">
    <property type="entry name" value="PROTEIN_KINASE_DOM"/>
    <property type="match status" value="1"/>
</dbReference>
<evidence type="ECO:0000256" key="6">
    <source>
        <dbReference type="ARBA" id="ARBA00022840"/>
    </source>
</evidence>
<dbReference type="PROSITE" id="PS01351">
    <property type="entry name" value="MAPK"/>
    <property type="match status" value="1"/>
</dbReference>
<dbReference type="PROSITE" id="PS00108">
    <property type="entry name" value="PROTEIN_KINASE_ST"/>
    <property type="match status" value="1"/>
</dbReference>
<sequence>MDHELEKHVCRSFEIIKRIGKGAYGIVWKAKYKRLNKHVALKKIFDAFRNKTDAQRTFREIVFLREFSGHPNIIKLLGVIRAQNDKDIYLVFEYMETDLHKLIKRGNILRSAHMKYITYQILKAIKYIHSAGVIHRDLKPSNILLDSDCNAKICDFGLTRSLSRCNAPNDKNSVPDFDNPELTEYVATRWYRAPEILLSSTHYTKGVDMWSIGCILAEIFIGKALFPGTSTLNQLEKIMSIGPKPSREDILCLRSDYGASILDQPSIAGRRRLEDVVTPVPEPSALEMVRGLLQLNPNKRLTAAQALEHHYVSQFRDPESEFVMDHVVVPPLNDSKKLGISEYRSRLYDMILETKSKRPQMKKLSSSESESASKDCSENGSSVSPSTSTGSSTISLEDSGSTTAATTTTTASAETSATSPSTVSRSRIVAPPSPQRPIHLPPAKQRSENSKPTTVKFQRGASCENGSKVPLKSIPVTWIPNQENRKTTRKRQVYPDILVKNSQQNHQVRPSRQALGCGDAALGFSQPSIPTITTAAATTTSTMATSFTRSHDIPMILRGNENHMGSDGNLVRHYHPPGRQKTTISGGYYEGWRRGGQRSASLDPPHLPLPPPLPNPANTVTHARLHRALAARPRIA</sequence>
<keyword evidence="10" id="KW-0460">Magnesium</keyword>
<evidence type="ECO:0000259" key="12">
    <source>
        <dbReference type="PROSITE" id="PS50011"/>
    </source>
</evidence>
<dbReference type="EMBL" id="LK028578">
    <property type="protein sequence ID" value="CDS18912.1"/>
    <property type="molecule type" value="Genomic_DNA"/>
</dbReference>
<evidence type="ECO:0000313" key="13">
    <source>
        <dbReference type="EMBL" id="CDS18912.1"/>
    </source>
</evidence>
<dbReference type="SMART" id="SM00220">
    <property type="entry name" value="S_TKc"/>
    <property type="match status" value="1"/>
</dbReference>
<evidence type="ECO:0000256" key="3">
    <source>
        <dbReference type="ARBA" id="ARBA00022679"/>
    </source>
</evidence>
<dbReference type="WBParaSite" id="EgrG_000676200">
    <property type="protein sequence ID" value="EgrG_000676200"/>
    <property type="gene ID" value="EgrG_000676200"/>
</dbReference>
<accession>A0A068WFP2</accession>
<dbReference type="GO" id="GO:0005524">
    <property type="term" value="F:ATP binding"/>
    <property type="evidence" value="ECO:0007669"/>
    <property type="project" value="UniProtKB-UniRule"/>
</dbReference>
<feature type="domain" description="Protein kinase" evidence="12">
    <location>
        <begin position="13"/>
        <end position="312"/>
    </location>
</feature>
<comment type="cofactor">
    <cofactor evidence="10">
        <name>Mg(2+)</name>
        <dbReference type="ChEBI" id="CHEBI:18420"/>
    </cofactor>
</comment>
<reference evidence="13 14" key="1">
    <citation type="journal article" date="2013" name="Nature">
        <title>The genomes of four tapeworm species reveal adaptations to parasitism.</title>
        <authorList>
            <person name="Tsai I.J."/>
            <person name="Zarowiecki M."/>
            <person name="Holroyd N."/>
            <person name="Garciarrubio A."/>
            <person name="Sanchez-Flores A."/>
            <person name="Brooks K.L."/>
            <person name="Tracey A."/>
            <person name="Bobes R.J."/>
            <person name="Fragoso G."/>
            <person name="Sciutto E."/>
            <person name="Aslett M."/>
            <person name="Beasley H."/>
            <person name="Bennett H.M."/>
            <person name="Cai J."/>
            <person name="Camicia F."/>
            <person name="Clark R."/>
            <person name="Cucher M."/>
            <person name="De Silva N."/>
            <person name="Day T.A."/>
            <person name="Deplazes P."/>
            <person name="Estrada K."/>
            <person name="Fernandez C."/>
            <person name="Holland P.W."/>
            <person name="Hou J."/>
            <person name="Hu S."/>
            <person name="Huckvale T."/>
            <person name="Hung S.S."/>
            <person name="Kamenetzky L."/>
            <person name="Keane J.A."/>
            <person name="Kiss F."/>
            <person name="Koziol U."/>
            <person name="Lambert O."/>
            <person name="Liu K."/>
            <person name="Luo X."/>
            <person name="Luo Y."/>
            <person name="Macchiaroli N."/>
            <person name="Nichol S."/>
            <person name="Paps J."/>
            <person name="Parkinson J."/>
            <person name="Pouchkina-Stantcheva N."/>
            <person name="Riddiford N."/>
            <person name="Rosenzvit M."/>
            <person name="Salinas G."/>
            <person name="Wasmuth J.D."/>
            <person name="Zamanian M."/>
            <person name="Zheng Y."/>
            <person name="Cai X."/>
            <person name="Soberon X."/>
            <person name="Olson P.D."/>
            <person name="Laclette J.P."/>
            <person name="Brehm K."/>
            <person name="Berriman M."/>
            <person name="Garciarrubio A."/>
            <person name="Bobes R.J."/>
            <person name="Fragoso G."/>
            <person name="Sanchez-Flores A."/>
            <person name="Estrada K."/>
            <person name="Cevallos M.A."/>
            <person name="Morett E."/>
            <person name="Gonzalez V."/>
            <person name="Portillo T."/>
            <person name="Ochoa-Leyva A."/>
            <person name="Jose M.V."/>
            <person name="Sciutto E."/>
            <person name="Landa A."/>
            <person name="Jimenez L."/>
            <person name="Valdes V."/>
            <person name="Carrero J.C."/>
            <person name="Larralde C."/>
            <person name="Morales-Montor J."/>
            <person name="Limon-Lason J."/>
            <person name="Soberon X."/>
            <person name="Laclette J.P."/>
        </authorList>
    </citation>
    <scope>NUCLEOTIDE SEQUENCE [LARGE SCALE GENOMIC DNA]</scope>
</reference>
<keyword evidence="3 10" id="KW-0808">Transferase</keyword>
<evidence type="ECO:0000256" key="11">
    <source>
        <dbReference type="SAM" id="MobiDB-lite"/>
    </source>
</evidence>
<comment type="similarity">
    <text evidence="10">Belongs to the protein kinase superfamily. Ser/Thr protein kinase family. MAP kinase subfamily.</text>
</comment>
<keyword evidence="4 9" id="KW-0547">Nucleotide-binding</keyword>
<reference evidence="15" key="3">
    <citation type="submission" date="2020-10" db="UniProtKB">
        <authorList>
            <consortium name="WormBaseParasite"/>
        </authorList>
    </citation>
    <scope>IDENTIFICATION</scope>
</reference>
<dbReference type="Gene3D" id="3.30.200.20">
    <property type="entry name" value="Phosphorylase Kinase, domain 1"/>
    <property type="match status" value="1"/>
</dbReference>
<evidence type="ECO:0000256" key="9">
    <source>
        <dbReference type="PROSITE-ProRule" id="PRU10141"/>
    </source>
</evidence>
<feature type="binding site" evidence="9">
    <location>
        <position position="42"/>
    </location>
    <ligand>
        <name>ATP</name>
        <dbReference type="ChEBI" id="CHEBI:30616"/>
    </ligand>
</feature>
<evidence type="ECO:0000313" key="14">
    <source>
        <dbReference type="Proteomes" id="UP000492820"/>
    </source>
</evidence>
<evidence type="ECO:0000256" key="5">
    <source>
        <dbReference type="ARBA" id="ARBA00022777"/>
    </source>
</evidence>
<dbReference type="FunFam" id="3.30.200.20:FF:000166">
    <property type="entry name" value="Mitogen-activated protein kinase"/>
    <property type="match status" value="1"/>
</dbReference>
<dbReference type="GO" id="GO:0004707">
    <property type="term" value="F:MAP kinase activity"/>
    <property type="evidence" value="ECO:0007669"/>
    <property type="project" value="UniProtKB-EC"/>
</dbReference>
<evidence type="ECO:0000256" key="4">
    <source>
        <dbReference type="ARBA" id="ARBA00022741"/>
    </source>
</evidence>
<evidence type="ECO:0000313" key="15">
    <source>
        <dbReference type="WBParaSite" id="EgrG_000676200"/>
    </source>
</evidence>
<dbReference type="AlphaFoldDB" id="A0A068WFP2"/>
<keyword evidence="2 10" id="KW-0723">Serine/threonine-protein kinase</keyword>
<evidence type="ECO:0000256" key="1">
    <source>
        <dbReference type="ARBA" id="ARBA00012411"/>
    </source>
</evidence>
<dbReference type="InterPro" id="IPR000719">
    <property type="entry name" value="Prot_kinase_dom"/>
</dbReference>
<comment type="activity regulation">
    <text evidence="10">Activated by threonine and tyrosine phosphorylation.</text>
</comment>
<dbReference type="EC" id="2.7.11.24" evidence="1 10"/>
<dbReference type="FunFam" id="1.10.510.10:FF:000238">
    <property type="entry name" value="Mitogen-activated protein kinase"/>
    <property type="match status" value="1"/>
</dbReference>